<dbReference type="AlphaFoldDB" id="A0A8C5CT83"/>
<feature type="domain" description="C2H2-type" evidence="3">
    <location>
        <begin position="115"/>
        <end position="137"/>
    </location>
</feature>
<dbReference type="OrthoDB" id="273070at2759"/>
<dbReference type="GeneTree" id="ENSGT00390000003758"/>
<feature type="region of interest" description="Disordered" evidence="2">
    <location>
        <begin position="211"/>
        <end position="390"/>
    </location>
</feature>
<keyword evidence="5" id="KW-1185">Reference proteome</keyword>
<dbReference type="PROSITE" id="PS50157">
    <property type="entry name" value="ZINC_FINGER_C2H2_2"/>
    <property type="match status" value="1"/>
</dbReference>
<sequence length="555" mass="60487">MDANGQYPPPDFGCPPPNTFMMPPTSQRPPGSSNFHPSMWNWSETPSDPWAYNTGWQGGPPPGTGNYDGRYDGPGHHQHGQHFNRGWSRGRGNNNGPPNNYGKKQKFKKEPEYPYFCDPCDRGFKTEEKHSEHMSQHIKCSFADCSFTAHEKMVAIHWRNSHAPGAKRMKLETQEEITKWREERRRNYPTVDNVEKKRKVQDVREEGGGVLETAQFGRMRGRGRGRGRGNNRFQRGSPGGYRNQGNGAPGGPPAPPPAASDGDPLGALVSDEPDSDKEDSSGTSKQGLVVAPKQMSSGLGSLVASYGSMTESDSDEEPQALPIQRANQRGTQAPPQSLSRGPQDAETPLGSHPGASPQDQYRGRGGRGRGRGRGGRGRRGGGHMTPQKRATLLEMLLAPDIRHERNVLLQCVRYVVQSTFFGLEGQPKDRQASPAAGSGGLPQSACAADKEERQTGSAEKTAKSTQEVSAEVPLAYFQGTSETEADGDESGAKETGASEQTAMNPAESEKTQNSEQAESVPMVEETQGDKDPDIATMTTEEVAPTRLVDEEIWEY</sequence>
<dbReference type="InterPro" id="IPR019496">
    <property type="entry name" value="NUFIP1_cons_dom"/>
</dbReference>
<keyword evidence="1" id="KW-0863">Zinc-finger</keyword>
<reference evidence="4" key="1">
    <citation type="submission" date="2025-08" db="UniProtKB">
        <authorList>
            <consortium name="Ensembl"/>
        </authorList>
    </citation>
    <scope>IDENTIFICATION</scope>
</reference>
<feature type="compositionally biased region" description="Pro residues" evidence="2">
    <location>
        <begin position="7"/>
        <end position="18"/>
    </location>
</feature>
<organism evidence="4 5">
    <name type="scientific">Gadus morhua</name>
    <name type="common">Atlantic cod</name>
    <dbReference type="NCBI Taxonomy" id="8049"/>
    <lineage>
        <taxon>Eukaryota</taxon>
        <taxon>Metazoa</taxon>
        <taxon>Chordata</taxon>
        <taxon>Craniata</taxon>
        <taxon>Vertebrata</taxon>
        <taxon>Euteleostomi</taxon>
        <taxon>Actinopterygii</taxon>
        <taxon>Neopterygii</taxon>
        <taxon>Teleostei</taxon>
        <taxon>Neoteleostei</taxon>
        <taxon>Acanthomorphata</taxon>
        <taxon>Zeiogadaria</taxon>
        <taxon>Gadariae</taxon>
        <taxon>Gadiformes</taxon>
        <taxon>Gadoidei</taxon>
        <taxon>Gadidae</taxon>
        <taxon>Gadus</taxon>
    </lineage>
</organism>
<reference evidence="4" key="2">
    <citation type="submission" date="2025-09" db="UniProtKB">
        <authorList>
            <consortium name="Ensembl"/>
        </authorList>
    </citation>
    <scope>IDENTIFICATION</scope>
</reference>
<gene>
    <name evidence="4" type="primary">nufip1</name>
</gene>
<dbReference type="GO" id="GO:0008270">
    <property type="term" value="F:zinc ion binding"/>
    <property type="evidence" value="ECO:0007669"/>
    <property type="project" value="UniProtKB-KW"/>
</dbReference>
<accession>A0A8C5CT83</accession>
<feature type="compositionally biased region" description="Basic residues" evidence="2">
    <location>
        <begin position="219"/>
        <end position="229"/>
    </location>
</feature>
<dbReference type="RefSeq" id="XP_030209552.1">
    <property type="nucleotide sequence ID" value="XM_030353692.1"/>
</dbReference>
<evidence type="ECO:0000313" key="4">
    <source>
        <dbReference type="Ensembl" id="ENSGMOP00000066604.1"/>
    </source>
</evidence>
<dbReference type="InterPro" id="IPR039136">
    <property type="entry name" value="NUFIP1-like"/>
</dbReference>
<dbReference type="OMA" id="WMFWAML"/>
<feature type="region of interest" description="Disordered" evidence="2">
    <location>
        <begin position="422"/>
        <end position="555"/>
    </location>
</feature>
<dbReference type="GeneID" id="115541823"/>
<dbReference type="SMART" id="SM00355">
    <property type="entry name" value="ZnF_C2H2"/>
    <property type="match status" value="2"/>
</dbReference>
<evidence type="ECO:0000256" key="2">
    <source>
        <dbReference type="SAM" id="MobiDB-lite"/>
    </source>
</evidence>
<feature type="region of interest" description="Disordered" evidence="2">
    <location>
        <begin position="1"/>
        <end position="106"/>
    </location>
</feature>
<name>A0A8C5CT83_GADMO</name>
<dbReference type="GO" id="GO:0003723">
    <property type="term" value="F:RNA binding"/>
    <property type="evidence" value="ECO:0007669"/>
    <property type="project" value="InterPro"/>
</dbReference>
<dbReference type="GO" id="GO:0005634">
    <property type="term" value="C:nucleus"/>
    <property type="evidence" value="ECO:0007669"/>
    <property type="project" value="TreeGrafter"/>
</dbReference>
<dbReference type="PROSITE" id="PS00028">
    <property type="entry name" value="ZINC_FINGER_C2H2_1"/>
    <property type="match status" value="1"/>
</dbReference>
<feature type="compositionally biased region" description="Polar residues" evidence="2">
    <location>
        <begin position="24"/>
        <end position="46"/>
    </location>
</feature>
<proteinExistence type="predicted"/>
<feature type="compositionally biased region" description="Polar residues" evidence="2">
    <location>
        <begin position="455"/>
        <end position="468"/>
    </location>
</feature>
<evidence type="ECO:0000256" key="1">
    <source>
        <dbReference type="PROSITE-ProRule" id="PRU00042"/>
    </source>
</evidence>
<dbReference type="PANTHER" id="PTHR13309">
    <property type="entry name" value="NUCLEAR FRAGILE X MENTAL RETARDATION PROTEIN INTERACTING PROTEIN 1"/>
    <property type="match status" value="1"/>
</dbReference>
<evidence type="ECO:0000259" key="3">
    <source>
        <dbReference type="PROSITE" id="PS50157"/>
    </source>
</evidence>
<dbReference type="Ensembl" id="ENSGMOT00000066217.1">
    <property type="protein sequence ID" value="ENSGMOP00000066604.1"/>
    <property type="gene ID" value="ENSGMOG00000029718.1"/>
</dbReference>
<feature type="compositionally biased region" description="Low complexity" evidence="2">
    <location>
        <begin position="84"/>
        <end position="102"/>
    </location>
</feature>
<feature type="compositionally biased region" description="Basic residues" evidence="2">
    <location>
        <begin position="364"/>
        <end position="381"/>
    </location>
</feature>
<keyword evidence="1" id="KW-0862">Zinc</keyword>
<dbReference type="GO" id="GO:0000492">
    <property type="term" value="P:box C/D snoRNP assembly"/>
    <property type="evidence" value="ECO:0007669"/>
    <property type="project" value="TreeGrafter"/>
</dbReference>
<dbReference type="Proteomes" id="UP000694546">
    <property type="component" value="Chromosome 4"/>
</dbReference>
<protein>
    <recommendedName>
        <fullName evidence="3">C2H2-type domain-containing protein</fullName>
    </recommendedName>
</protein>
<dbReference type="PANTHER" id="PTHR13309:SF0">
    <property type="entry name" value="FMR1-INTERACTING PROTEIN NUFIP1"/>
    <property type="match status" value="1"/>
</dbReference>
<feature type="compositionally biased region" description="Polar residues" evidence="2">
    <location>
        <begin position="325"/>
        <end position="340"/>
    </location>
</feature>
<dbReference type="Pfam" id="PF10453">
    <property type="entry name" value="NUFIP1"/>
    <property type="match status" value="1"/>
</dbReference>
<keyword evidence="1" id="KW-0479">Metal-binding</keyword>
<evidence type="ECO:0000313" key="5">
    <source>
        <dbReference type="Proteomes" id="UP000694546"/>
    </source>
</evidence>
<dbReference type="InterPro" id="IPR013087">
    <property type="entry name" value="Znf_C2H2_type"/>
</dbReference>